<sequence length="388" mass="43914">MCLPPLWLLILSLYSTPVISIVVNFEQDAPMTYWIDASCEQKGFPIGAARESFLMATRGARRLLNLNDQYQAWLYENLLFKKRRDFSLIDARPTQVWDVVGKQLPILLFDKYQDVLNHLQEMLGWIGAMTYELDRDSAEVLIYCGSESENIMLTGYFFIDNDARWTLVPDDPVSIEEGETPNSERIFGEDAEYEDVVNVMRRDTSNRGCGAPGALGVTYCGYIPRNLYPEEEAPYLDNRRQTITICDLGLRSLVKKIGDISEAQWEFQEMFPLQLIPTFVLLHQLAVLMPYRSMLVSGINIATDDSWPGMLRTPAQIVSGLPAPFVWNSVLAYVADMGWGITQDLTAQQYLAGRNLFTFSEALKNVPFASGGPITLPTWLTLPGNVYQ</sequence>
<accession>A0A8H3J8A2</accession>
<evidence type="ECO:0000313" key="2">
    <source>
        <dbReference type="EMBL" id="CAF9942685.1"/>
    </source>
</evidence>
<organism evidence="2 3">
    <name type="scientific">Imshaugia aleurites</name>
    <dbReference type="NCBI Taxonomy" id="172621"/>
    <lineage>
        <taxon>Eukaryota</taxon>
        <taxon>Fungi</taxon>
        <taxon>Dikarya</taxon>
        <taxon>Ascomycota</taxon>
        <taxon>Pezizomycotina</taxon>
        <taxon>Lecanoromycetes</taxon>
        <taxon>OSLEUM clade</taxon>
        <taxon>Lecanoromycetidae</taxon>
        <taxon>Lecanorales</taxon>
        <taxon>Lecanorineae</taxon>
        <taxon>Parmeliaceae</taxon>
        <taxon>Imshaugia</taxon>
    </lineage>
</organism>
<gene>
    <name evidence="2" type="ORF">IMSHALPRED_004467</name>
</gene>
<comment type="caution">
    <text evidence="2">The sequence shown here is derived from an EMBL/GenBank/DDBJ whole genome shotgun (WGS) entry which is preliminary data.</text>
</comment>
<dbReference type="AlphaFoldDB" id="A0A8H3J8A2"/>
<keyword evidence="3" id="KW-1185">Reference proteome</keyword>
<evidence type="ECO:0000256" key="1">
    <source>
        <dbReference type="SAM" id="SignalP"/>
    </source>
</evidence>
<proteinExistence type="predicted"/>
<dbReference type="Proteomes" id="UP000664534">
    <property type="component" value="Unassembled WGS sequence"/>
</dbReference>
<reference evidence="2" key="1">
    <citation type="submission" date="2021-03" db="EMBL/GenBank/DDBJ databases">
        <authorList>
            <person name="Tagirdzhanova G."/>
        </authorList>
    </citation>
    <scope>NUCLEOTIDE SEQUENCE</scope>
</reference>
<evidence type="ECO:0000313" key="3">
    <source>
        <dbReference type="Proteomes" id="UP000664534"/>
    </source>
</evidence>
<feature type="chain" id="PRO_5034116951" evidence="1">
    <location>
        <begin position="21"/>
        <end position="388"/>
    </location>
</feature>
<name>A0A8H3J8A2_9LECA</name>
<dbReference type="EMBL" id="CAJPDT010000211">
    <property type="protein sequence ID" value="CAF9942685.1"/>
    <property type="molecule type" value="Genomic_DNA"/>
</dbReference>
<feature type="signal peptide" evidence="1">
    <location>
        <begin position="1"/>
        <end position="20"/>
    </location>
</feature>
<keyword evidence="1" id="KW-0732">Signal</keyword>
<protein>
    <submittedName>
        <fullName evidence="2">Uncharacterized protein</fullName>
    </submittedName>
</protein>